<dbReference type="InterPro" id="IPR050819">
    <property type="entry name" value="Tripeptidyl-peptidase_I"/>
</dbReference>
<keyword evidence="6" id="KW-0720">Serine protease</keyword>
<dbReference type="PANTHER" id="PTHR14218:SF19">
    <property type="entry name" value="SERINE PROTEASE AORO, PUTATIVE (AFU_ORTHOLOGUE AFUA_6G10250)-RELATED"/>
    <property type="match status" value="1"/>
</dbReference>
<feature type="domain" description="Peptidase S53" evidence="11">
    <location>
        <begin position="208"/>
        <end position="536"/>
    </location>
</feature>
<dbReference type="GO" id="GO:0004252">
    <property type="term" value="F:serine-type endopeptidase activity"/>
    <property type="evidence" value="ECO:0007669"/>
    <property type="project" value="InterPro"/>
</dbReference>
<dbReference type="InterPro" id="IPR036852">
    <property type="entry name" value="Peptidase_S8/S53_dom_sf"/>
</dbReference>
<comment type="caution">
    <text evidence="9">Lacks conserved residue(s) required for the propagation of feature annotation.</text>
</comment>
<dbReference type="SUPFAM" id="SSF54897">
    <property type="entry name" value="Protease propeptides/inhibitors"/>
    <property type="match status" value="1"/>
</dbReference>
<comment type="cofactor">
    <cofactor evidence="1">
        <name>Ca(2+)</name>
        <dbReference type="ChEBI" id="CHEBI:29108"/>
    </cofactor>
</comment>
<evidence type="ECO:0000256" key="2">
    <source>
        <dbReference type="ARBA" id="ARBA00004239"/>
    </source>
</evidence>
<dbReference type="EMBL" id="JASWJB010000039">
    <property type="protein sequence ID" value="KAK2608364.1"/>
    <property type="molecule type" value="Genomic_DNA"/>
</dbReference>
<dbReference type="Pfam" id="PF09286">
    <property type="entry name" value="Pro-kuma_activ"/>
    <property type="match status" value="1"/>
</dbReference>
<evidence type="ECO:0000256" key="1">
    <source>
        <dbReference type="ARBA" id="ARBA00001913"/>
    </source>
</evidence>
<keyword evidence="8" id="KW-0865">Zymogen</keyword>
<feature type="signal peptide" evidence="10">
    <location>
        <begin position="1"/>
        <end position="22"/>
    </location>
</feature>
<evidence type="ECO:0000256" key="5">
    <source>
        <dbReference type="ARBA" id="ARBA00022801"/>
    </source>
</evidence>
<keyword evidence="13" id="KW-1185">Reference proteome</keyword>
<dbReference type="PANTHER" id="PTHR14218">
    <property type="entry name" value="PROTEASE S8 TRIPEPTIDYL PEPTIDASE I CLN2"/>
    <property type="match status" value="1"/>
</dbReference>
<feature type="chain" id="PRO_5042603497" description="Peptidase S53 domain-containing protein" evidence="10">
    <location>
        <begin position="23"/>
        <end position="536"/>
    </location>
</feature>
<keyword evidence="7" id="KW-0106">Calcium</keyword>
<protein>
    <recommendedName>
        <fullName evidence="11">Peptidase S53 domain-containing protein</fullName>
    </recommendedName>
</protein>
<evidence type="ECO:0000313" key="12">
    <source>
        <dbReference type="EMBL" id="KAK2608364.1"/>
    </source>
</evidence>
<organism evidence="12 13">
    <name type="scientific">Conoideocrella luteorostrata</name>
    <dbReference type="NCBI Taxonomy" id="1105319"/>
    <lineage>
        <taxon>Eukaryota</taxon>
        <taxon>Fungi</taxon>
        <taxon>Dikarya</taxon>
        <taxon>Ascomycota</taxon>
        <taxon>Pezizomycotina</taxon>
        <taxon>Sordariomycetes</taxon>
        <taxon>Hypocreomycetidae</taxon>
        <taxon>Hypocreales</taxon>
        <taxon>Clavicipitaceae</taxon>
        <taxon>Conoideocrella</taxon>
    </lineage>
</organism>
<dbReference type="Proteomes" id="UP001251528">
    <property type="component" value="Unassembled WGS sequence"/>
</dbReference>
<comment type="subcellular location">
    <subcellularLocation>
        <location evidence="2">Secreted</location>
        <location evidence="2">Extracellular space</location>
    </subcellularLocation>
</comment>
<keyword evidence="5" id="KW-0378">Hydrolase</keyword>
<name>A0AAJ0CWG4_9HYPO</name>
<comment type="caution">
    <text evidence="12">The sequence shown here is derived from an EMBL/GenBank/DDBJ whole genome shotgun (WGS) entry which is preliminary data.</text>
</comment>
<dbReference type="GO" id="GO:0046872">
    <property type="term" value="F:metal ion binding"/>
    <property type="evidence" value="ECO:0007669"/>
    <property type="project" value="UniProtKB-KW"/>
</dbReference>
<evidence type="ECO:0000256" key="6">
    <source>
        <dbReference type="ARBA" id="ARBA00022825"/>
    </source>
</evidence>
<keyword evidence="4" id="KW-0479">Metal-binding</keyword>
<evidence type="ECO:0000256" key="9">
    <source>
        <dbReference type="PROSITE-ProRule" id="PRU01032"/>
    </source>
</evidence>
<evidence type="ECO:0000256" key="7">
    <source>
        <dbReference type="ARBA" id="ARBA00022837"/>
    </source>
</evidence>
<dbReference type="AlphaFoldDB" id="A0AAJ0CWG4"/>
<dbReference type="PROSITE" id="PS51695">
    <property type="entry name" value="SEDOLISIN"/>
    <property type="match status" value="1"/>
</dbReference>
<dbReference type="InterPro" id="IPR030400">
    <property type="entry name" value="Sedolisin_dom"/>
</dbReference>
<dbReference type="GO" id="GO:0006508">
    <property type="term" value="P:proteolysis"/>
    <property type="evidence" value="ECO:0007669"/>
    <property type="project" value="UniProtKB-KW"/>
</dbReference>
<evidence type="ECO:0000313" key="13">
    <source>
        <dbReference type="Proteomes" id="UP001251528"/>
    </source>
</evidence>
<dbReference type="SUPFAM" id="SSF52743">
    <property type="entry name" value="Subtilisin-like"/>
    <property type="match status" value="1"/>
</dbReference>
<evidence type="ECO:0000256" key="8">
    <source>
        <dbReference type="ARBA" id="ARBA00023145"/>
    </source>
</evidence>
<evidence type="ECO:0000256" key="4">
    <source>
        <dbReference type="ARBA" id="ARBA00022723"/>
    </source>
</evidence>
<dbReference type="CDD" id="cd11377">
    <property type="entry name" value="Pro-peptidase_S53"/>
    <property type="match status" value="1"/>
</dbReference>
<sequence length="536" mass="58942">MGVSAFIAVFAACVAFPGLADCHSIPETVLHEKRDGIPEGWVRTGKASESTSVNLQIGLTQQNLHVGEKFLYEVSHPRSERYGQHWTPQEVINAFAPSENAISAASGRNWIKVKTTVEKAEKLLHTSYFEFENTQQGDTRSVVACESYSLPKDLQEHVDMITPTVHFDDVKKASPPFPQRRELQVGKFDNNKRYNDLRASYIENCAEQTTPECIRRLYNLSETREDVKNNSLGIVLYSPTTYSQDDLNTFFKAHAPQVPPDTAPDVHRIDGGFMPNGTGIDVVGEGNLDLSHAISLTHPLRTTLFQTGDSLGSQPATDNNFLDAIDGSYCSFEGGDDRDWDAIYPHNNTNIPGAYHGQPNCGTETPTHVISVSYGSNEGDRPFKYRSRQCTEFMKLGLMGVTILYASGDTGVAGLRGRCRTENGGWIPPGSTYGAFMPTWPAACPWVTAVGGTGLPKNGTINDKEIVAHTFSPGGGFSNFFALPDYQKEAVGYYYANHDPGYDSSRYNSTQQVRSYPDVALASQNFIISVQGKLMA</sequence>
<keyword evidence="10" id="KW-0732">Signal</keyword>
<evidence type="ECO:0000256" key="3">
    <source>
        <dbReference type="ARBA" id="ARBA00022670"/>
    </source>
</evidence>
<dbReference type="InterPro" id="IPR015366">
    <property type="entry name" value="S53_propep"/>
</dbReference>
<evidence type="ECO:0000256" key="10">
    <source>
        <dbReference type="SAM" id="SignalP"/>
    </source>
</evidence>
<accession>A0AAJ0CWG4</accession>
<evidence type="ECO:0000259" key="11">
    <source>
        <dbReference type="PROSITE" id="PS51695"/>
    </source>
</evidence>
<dbReference type="SMART" id="SM00944">
    <property type="entry name" value="Pro-kuma_activ"/>
    <property type="match status" value="1"/>
</dbReference>
<reference evidence="12" key="1">
    <citation type="submission" date="2023-06" db="EMBL/GenBank/DDBJ databases">
        <title>Conoideocrella luteorostrata (Hypocreales: Clavicipitaceae), a potential biocontrol fungus for elongate hemlock scale in United States Christmas tree production areas.</title>
        <authorList>
            <person name="Barrett H."/>
            <person name="Lovett B."/>
            <person name="Macias A.M."/>
            <person name="Stajich J.E."/>
            <person name="Kasson M.T."/>
        </authorList>
    </citation>
    <scope>NUCLEOTIDE SEQUENCE</scope>
    <source>
        <strain evidence="12">ARSEF 14590</strain>
    </source>
</reference>
<dbReference type="Gene3D" id="3.40.50.200">
    <property type="entry name" value="Peptidase S8/S53 domain"/>
    <property type="match status" value="1"/>
</dbReference>
<gene>
    <name evidence="12" type="ORF">QQS21_003049</name>
</gene>
<keyword evidence="3" id="KW-0645">Protease</keyword>
<dbReference type="GO" id="GO:0005576">
    <property type="term" value="C:extracellular region"/>
    <property type="evidence" value="ECO:0007669"/>
    <property type="project" value="UniProtKB-SubCell"/>
</dbReference>
<proteinExistence type="predicted"/>
<dbReference type="CDD" id="cd04056">
    <property type="entry name" value="Peptidases_S53"/>
    <property type="match status" value="1"/>
</dbReference>
<dbReference type="GO" id="GO:0008240">
    <property type="term" value="F:tripeptidyl-peptidase activity"/>
    <property type="evidence" value="ECO:0007669"/>
    <property type="project" value="TreeGrafter"/>
</dbReference>